<dbReference type="PROSITE" id="PS51257">
    <property type="entry name" value="PROKAR_LIPOPROTEIN"/>
    <property type="match status" value="1"/>
</dbReference>
<dbReference type="Gene3D" id="1.20.1600.10">
    <property type="entry name" value="Outer membrane efflux proteins (OEP)"/>
    <property type="match status" value="1"/>
</dbReference>
<name>A0A4R2PIV9_RHOSA</name>
<keyword evidence="2" id="KW-0812">Transmembrane</keyword>
<dbReference type="GO" id="GO:0005886">
    <property type="term" value="C:plasma membrane"/>
    <property type="evidence" value="ECO:0007669"/>
    <property type="project" value="UniProtKB-SubCell"/>
</dbReference>
<dbReference type="NCBIfam" id="TIGR01845">
    <property type="entry name" value="outer_NodT"/>
    <property type="match status" value="1"/>
</dbReference>
<evidence type="ECO:0000313" key="4">
    <source>
        <dbReference type="Proteomes" id="UP000295399"/>
    </source>
</evidence>
<keyword evidence="2" id="KW-0732">Signal</keyword>
<keyword evidence="2 3" id="KW-0449">Lipoprotein</keyword>
<evidence type="ECO:0000313" key="3">
    <source>
        <dbReference type="EMBL" id="TCP34538.1"/>
    </source>
</evidence>
<keyword evidence="2" id="KW-1134">Transmembrane beta strand</keyword>
<dbReference type="OrthoDB" id="9770517at2"/>
<feature type="signal peptide" evidence="2">
    <location>
        <begin position="1"/>
        <end position="29"/>
    </location>
</feature>
<dbReference type="GO" id="GO:0015562">
    <property type="term" value="F:efflux transmembrane transporter activity"/>
    <property type="evidence" value="ECO:0007669"/>
    <property type="project" value="InterPro"/>
</dbReference>
<keyword evidence="4" id="KW-1185">Reference proteome</keyword>
<protein>
    <submittedName>
        <fullName evidence="3">NodT family efflux transporter outer membrane factor (OMF) lipoprotein</fullName>
    </submittedName>
</protein>
<feature type="chain" id="PRO_5021041355" evidence="2">
    <location>
        <begin position="30"/>
        <end position="478"/>
    </location>
</feature>
<dbReference type="RefSeq" id="WP_132708464.1">
    <property type="nucleotide sequence ID" value="NZ_JACIGF010000005.1"/>
</dbReference>
<dbReference type="Proteomes" id="UP000295399">
    <property type="component" value="Unassembled WGS sequence"/>
</dbReference>
<comment type="caution">
    <text evidence="3">The sequence shown here is derived from an EMBL/GenBank/DDBJ whole genome shotgun (WGS) entry which is preliminary data.</text>
</comment>
<dbReference type="AlphaFoldDB" id="A0A4R2PIV9"/>
<keyword evidence="2" id="KW-0564">Palmitate</keyword>
<evidence type="ECO:0000256" key="2">
    <source>
        <dbReference type="RuleBase" id="RU362097"/>
    </source>
</evidence>
<dbReference type="EMBL" id="SLXO01000005">
    <property type="protein sequence ID" value="TCP34538.1"/>
    <property type="molecule type" value="Genomic_DNA"/>
</dbReference>
<evidence type="ECO:0000256" key="1">
    <source>
        <dbReference type="ARBA" id="ARBA00007613"/>
    </source>
</evidence>
<comment type="similarity">
    <text evidence="1 2">Belongs to the outer membrane factor (OMF) (TC 1.B.17) family.</text>
</comment>
<dbReference type="InterPro" id="IPR010131">
    <property type="entry name" value="MdtP/NodT-like"/>
</dbReference>
<dbReference type="PANTHER" id="PTHR30203:SF21">
    <property type="entry name" value="OUTER MEMBRANE COMPONENT OF MULTIDRUG EFFLUX PUMP-RELATED"/>
    <property type="match status" value="1"/>
</dbReference>
<sequence>MTRPLFAHAMRRGAALALVAALGACTLGADRPDLDHALVNRPEIQGDFAEAGDAGRFADAPVPEHWWRLYDDPVLDRLIERALAANTDLQVARAHVRQAQAVLDQAEDARLPQTEISGAAAYGRLSAQELMQSEAMDATYFYGVQGGLSYKLDLFGQVERAIQAAEADTAARRAAYDQVKINIIAATTQAYLQGCALARQIAVEEALHDAHGAMTEAMARLEHAGRTDRTAVERAEVAEARAHATLPVLAARRQAALYRLAALLGETPAALPGEAARCTAPPQPTRLVPVGDGRALLARRPDLRQAEARLNAATARIGVAKAALYPDIHLGVSGGSVGLMQDALASETLKFSLGPLIRWEFPNRGLARARIRDAEARADAAYAAFDGAVLIALRDVETALNAYARALDRHRTLRAAQRHAHTLLADQRRLQQAGRTNAVDLLRARQASLRADMDVARSDEAVLAAQVRLFLTLGGGWS</sequence>
<comment type="subcellular location">
    <subcellularLocation>
        <location evidence="2">Cell membrane</location>
        <topology evidence="2">Lipid-anchor</topology>
    </subcellularLocation>
</comment>
<accession>A0A4R2PIV9</accession>
<proteinExistence type="inferred from homology"/>
<organism evidence="3 4">
    <name type="scientific">Rhodothalassium salexigens DSM 2132</name>
    <dbReference type="NCBI Taxonomy" id="1188247"/>
    <lineage>
        <taxon>Bacteria</taxon>
        <taxon>Pseudomonadati</taxon>
        <taxon>Pseudomonadota</taxon>
        <taxon>Alphaproteobacteria</taxon>
        <taxon>Rhodothalassiales</taxon>
        <taxon>Rhodothalassiaceae</taxon>
        <taxon>Rhodothalassium</taxon>
    </lineage>
</organism>
<dbReference type="PANTHER" id="PTHR30203">
    <property type="entry name" value="OUTER MEMBRANE CATION EFFLUX PROTEIN"/>
    <property type="match status" value="1"/>
</dbReference>
<reference evidence="3 4" key="1">
    <citation type="submission" date="2019-03" db="EMBL/GenBank/DDBJ databases">
        <title>Genomic Encyclopedia of Type Strains, Phase IV (KMG-IV): sequencing the most valuable type-strain genomes for metagenomic binning, comparative biology and taxonomic classification.</title>
        <authorList>
            <person name="Goeker M."/>
        </authorList>
    </citation>
    <scope>NUCLEOTIDE SEQUENCE [LARGE SCALE GENOMIC DNA]</scope>
    <source>
        <strain evidence="3 4">DSM 2132</strain>
    </source>
</reference>
<dbReference type="SUPFAM" id="SSF56954">
    <property type="entry name" value="Outer membrane efflux proteins (OEP)"/>
    <property type="match status" value="1"/>
</dbReference>
<dbReference type="InParanoid" id="A0A4R2PIV9"/>
<dbReference type="Pfam" id="PF02321">
    <property type="entry name" value="OEP"/>
    <property type="match status" value="2"/>
</dbReference>
<dbReference type="Gene3D" id="2.20.200.10">
    <property type="entry name" value="Outer membrane efflux proteins (OEP)"/>
    <property type="match status" value="1"/>
</dbReference>
<gene>
    <name evidence="3" type="ORF">EV659_105166</name>
</gene>
<keyword evidence="2" id="KW-0472">Membrane</keyword>
<dbReference type="InterPro" id="IPR003423">
    <property type="entry name" value="OMP_efflux"/>
</dbReference>